<keyword evidence="7 13" id="KW-1133">Transmembrane helix</keyword>
<evidence type="ECO:0000256" key="4">
    <source>
        <dbReference type="ARBA" id="ARBA00022516"/>
    </source>
</evidence>
<comment type="subcellular location">
    <subcellularLocation>
        <location evidence="1">Membrane</location>
        <topology evidence="1">Multi-pass membrane protein</topology>
    </subcellularLocation>
</comment>
<keyword evidence="4" id="KW-0444">Lipid biosynthesis</keyword>
<dbReference type="GO" id="GO:0016020">
    <property type="term" value="C:membrane"/>
    <property type="evidence" value="ECO:0007669"/>
    <property type="project" value="UniProtKB-SubCell"/>
</dbReference>
<feature type="transmembrane region" description="Helical" evidence="13">
    <location>
        <begin position="275"/>
        <end position="299"/>
    </location>
</feature>
<evidence type="ECO:0000313" key="15">
    <source>
        <dbReference type="Proteomes" id="UP001530400"/>
    </source>
</evidence>
<dbReference type="AlphaFoldDB" id="A0ABD3NCM1"/>
<dbReference type="PANTHER" id="PTHR31201:SF1">
    <property type="entry name" value="GLYCEROPHOSPHOCHOLINE ACYLTRANSFERASE 1"/>
    <property type="match status" value="1"/>
</dbReference>
<keyword evidence="6 13" id="KW-0812">Transmembrane</keyword>
<evidence type="ECO:0000256" key="13">
    <source>
        <dbReference type="SAM" id="Phobius"/>
    </source>
</evidence>
<dbReference type="PANTHER" id="PTHR31201">
    <property type="entry name" value="OS01G0585100 PROTEIN"/>
    <property type="match status" value="1"/>
</dbReference>
<dbReference type="EMBL" id="JALLPJ020001222">
    <property type="protein sequence ID" value="KAL3773712.1"/>
    <property type="molecule type" value="Genomic_DNA"/>
</dbReference>
<evidence type="ECO:0000256" key="3">
    <source>
        <dbReference type="ARBA" id="ARBA00019082"/>
    </source>
</evidence>
<dbReference type="Proteomes" id="UP001530400">
    <property type="component" value="Unassembled WGS sequence"/>
</dbReference>
<evidence type="ECO:0000256" key="9">
    <source>
        <dbReference type="ARBA" id="ARBA00023136"/>
    </source>
</evidence>
<feature type="transmembrane region" description="Helical" evidence="13">
    <location>
        <begin position="246"/>
        <end position="263"/>
    </location>
</feature>
<keyword evidence="5" id="KW-0808">Transferase</keyword>
<keyword evidence="15" id="KW-1185">Reference proteome</keyword>
<keyword evidence="8" id="KW-0443">Lipid metabolism</keyword>
<keyword evidence="10" id="KW-0594">Phospholipid biosynthesis</keyword>
<evidence type="ECO:0000256" key="2">
    <source>
        <dbReference type="ARBA" id="ARBA00006675"/>
    </source>
</evidence>
<evidence type="ECO:0000256" key="6">
    <source>
        <dbReference type="ARBA" id="ARBA00022692"/>
    </source>
</evidence>
<keyword evidence="12" id="KW-0012">Acyltransferase</keyword>
<dbReference type="GO" id="GO:0008654">
    <property type="term" value="P:phospholipid biosynthetic process"/>
    <property type="evidence" value="ECO:0007669"/>
    <property type="project" value="UniProtKB-KW"/>
</dbReference>
<reference evidence="14 15" key="1">
    <citation type="submission" date="2024-10" db="EMBL/GenBank/DDBJ databases">
        <title>Updated reference genomes for cyclostephanoid diatoms.</title>
        <authorList>
            <person name="Roberts W.R."/>
            <person name="Alverson A.J."/>
        </authorList>
    </citation>
    <scope>NUCLEOTIDE SEQUENCE [LARGE SCALE GENOMIC DNA]</scope>
    <source>
        <strain evidence="14 15">AJA010-31</strain>
    </source>
</reference>
<evidence type="ECO:0000256" key="8">
    <source>
        <dbReference type="ARBA" id="ARBA00023098"/>
    </source>
</evidence>
<keyword evidence="9 13" id="KW-0472">Membrane</keyword>
<keyword evidence="11" id="KW-1208">Phospholipid metabolism</keyword>
<proteinExistence type="inferred from homology"/>
<dbReference type="InterPro" id="IPR021261">
    <property type="entry name" value="GPCAT"/>
</dbReference>
<evidence type="ECO:0000313" key="14">
    <source>
        <dbReference type="EMBL" id="KAL3773712.1"/>
    </source>
</evidence>
<dbReference type="Pfam" id="PF10998">
    <property type="entry name" value="DUF2838"/>
    <property type="match status" value="1"/>
</dbReference>
<evidence type="ECO:0000256" key="5">
    <source>
        <dbReference type="ARBA" id="ARBA00022679"/>
    </source>
</evidence>
<evidence type="ECO:0000256" key="7">
    <source>
        <dbReference type="ARBA" id="ARBA00022989"/>
    </source>
</evidence>
<feature type="transmembrane region" description="Helical" evidence="13">
    <location>
        <begin position="98"/>
        <end position="115"/>
    </location>
</feature>
<sequence>MPDNDSDESLNIRASVLQASVFNFDDNGQDDITSFKSANDLMQFKNGEEATLKRILDEIDKIALKRTSEGLNDRNFSIGVLNCFFIVYMFGAHPEHLWLIYVVQGMYMIPKRLLIACNARPLNQALYYLDFCWMMNFAGSFLILLLVIVGLLGLGGSGALSDVAREACFNALLGVSTGPLMGANIVLPFVACLFHDVSTMTGLFIHIMPPMVMYTFMWKGDLIKEAWPDVFHLSYLDHVHYFPNDGVHHVTLLVYIVSIYSYAATNKYPKGLDSVAGNSVALYLLWWVPYVCFMLLFGIELPRNYHLDGTPANPKYDTVFHSTMRGGTCVAIGKAFRGRSKKDSLKQCEDNCFDLVDFFIYMAFHLIAALSAIFIIGYPCFISENFHFGMICVVAMLAVSRGSKRYSYYTTKMYSRQIRKSFAIEEAKQNSFTIFRSTDESGSTSLPLCTSCCKISRALGRSSGLGFTINLAKTASSVSFVHSSGRFSVRILLNTLTRSIPVVKLLNSSIKTTPKLKISALQ</sequence>
<feature type="transmembrane region" description="Helical" evidence="13">
    <location>
        <begin position="172"/>
        <end position="194"/>
    </location>
</feature>
<gene>
    <name evidence="14" type="ORF">ACHAWO_009881</name>
</gene>
<feature type="transmembrane region" description="Helical" evidence="13">
    <location>
        <begin position="127"/>
        <end position="152"/>
    </location>
</feature>
<organism evidence="14 15">
    <name type="scientific">Cyclotella atomus</name>
    <dbReference type="NCBI Taxonomy" id="382360"/>
    <lineage>
        <taxon>Eukaryota</taxon>
        <taxon>Sar</taxon>
        <taxon>Stramenopiles</taxon>
        <taxon>Ochrophyta</taxon>
        <taxon>Bacillariophyta</taxon>
        <taxon>Coscinodiscophyceae</taxon>
        <taxon>Thalassiosirophycidae</taxon>
        <taxon>Stephanodiscales</taxon>
        <taxon>Stephanodiscaceae</taxon>
        <taxon>Cyclotella</taxon>
    </lineage>
</organism>
<comment type="similarity">
    <text evidence="2">Belongs to the GPC1 family.</text>
</comment>
<evidence type="ECO:0000256" key="1">
    <source>
        <dbReference type="ARBA" id="ARBA00004141"/>
    </source>
</evidence>
<evidence type="ECO:0000256" key="12">
    <source>
        <dbReference type="ARBA" id="ARBA00023315"/>
    </source>
</evidence>
<comment type="caution">
    <text evidence="14">The sequence shown here is derived from an EMBL/GenBank/DDBJ whole genome shotgun (WGS) entry which is preliminary data.</text>
</comment>
<feature type="transmembrane region" description="Helical" evidence="13">
    <location>
        <begin position="358"/>
        <end position="379"/>
    </location>
</feature>
<dbReference type="GO" id="GO:0016746">
    <property type="term" value="F:acyltransferase activity"/>
    <property type="evidence" value="ECO:0007669"/>
    <property type="project" value="UniProtKB-KW"/>
</dbReference>
<feature type="transmembrane region" description="Helical" evidence="13">
    <location>
        <begin position="75"/>
        <end position="92"/>
    </location>
</feature>
<evidence type="ECO:0000256" key="10">
    <source>
        <dbReference type="ARBA" id="ARBA00023209"/>
    </source>
</evidence>
<accession>A0ABD3NCM1</accession>
<evidence type="ECO:0000256" key="11">
    <source>
        <dbReference type="ARBA" id="ARBA00023264"/>
    </source>
</evidence>
<name>A0ABD3NCM1_9STRA</name>
<protein>
    <recommendedName>
        <fullName evidence="3">Glycerophosphocholine acyltransferase 1</fullName>
    </recommendedName>
</protein>
<feature type="transmembrane region" description="Helical" evidence="13">
    <location>
        <begin position="201"/>
        <end position="218"/>
    </location>
</feature>